<dbReference type="InterPro" id="IPR044855">
    <property type="entry name" value="CoA-Trfase_III_dom3_sf"/>
</dbReference>
<evidence type="ECO:0000313" key="4">
    <source>
        <dbReference type="Proteomes" id="UP001235874"/>
    </source>
</evidence>
<dbReference type="KEGG" id="mprn:Q3V37_19115"/>
<dbReference type="EC" id="2.8.3.-" evidence="3"/>
<dbReference type="InterPro" id="IPR050483">
    <property type="entry name" value="CoA-transferase_III_domain"/>
</dbReference>
<organism evidence="3 4">
    <name type="scientific">Micromonospora profundi</name>
    <dbReference type="NCBI Taxonomy" id="1420889"/>
    <lineage>
        <taxon>Bacteria</taxon>
        <taxon>Bacillati</taxon>
        <taxon>Actinomycetota</taxon>
        <taxon>Actinomycetes</taxon>
        <taxon>Micromonosporales</taxon>
        <taxon>Micromonosporaceae</taxon>
        <taxon>Micromonospora</taxon>
    </lineage>
</organism>
<gene>
    <name evidence="3" type="ORF">Q3V37_19115</name>
</gene>
<reference evidence="3 4" key="1">
    <citation type="submission" date="2023-07" db="EMBL/GenBank/DDBJ databases">
        <title>Micromonospora profundi TRM 95458 converts glycerol to a new osmotic compound.</title>
        <authorList>
            <person name="Lu D."/>
        </authorList>
    </citation>
    <scope>NUCLEOTIDE SEQUENCE [LARGE SCALE GENOMIC DNA]</scope>
    <source>
        <strain evidence="3 4">TRM95458</strain>
    </source>
</reference>
<dbReference type="InterPro" id="IPR023606">
    <property type="entry name" value="CoA-Trfase_III_dom_1_sf"/>
</dbReference>
<accession>A0AAJ6L190</accession>
<dbReference type="Gene3D" id="3.30.1540.10">
    <property type="entry name" value="formyl-coa transferase, domain 3"/>
    <property type="match status" value="1"/>
</dbReference>
<dbReference type="Pfam" id="PF02515">
    <property type="entry name" value="CoA_transf_3"/>
    <property type="match status" value="1"/>
</dbReference>
<evidence type="ECO:0000256" key="2">
    <source>
        <dbReference type="SAM" id="MobiDB-lite"/>
    </source>
</evidence>
<dbReference type="Gene3D" id="3.40.50.10540">
    <property type="entry name" value="Crotonobetainyl-coa:carnitine coa-transferase, domain 1"/>
    <property type="match status" value="1"/>
</dbReference>
<dbReference type="InterPro" id="IPR003673">
    <property type="entry name" value="CoA-Trfase_fam_III"/>
</dbReference>
<dbReference type="RefSeq" id="WP_306270970.1">
    <property type="nucleotide sequence ID" value="NZ_CP130472.1"/>
</dbReference>
<dbReference type="GO" id="GO:0008410">
    <property type="term" value="F:CoA-transferase activity"/>
    <property type="evidence" value="ECO:0007669"/>
    <property type="project" value="TreeGrafter"/>
</dbReference>
<dbReference type="AlphaFoldDB" id="A0AAJ6L190"/>
<sequence>MSTAAGGGGGVSTAAGGGSGVSTAAGALAGVRVIELGHAIAGPHCAQMLADHGADVVKVEPPVGEMSRDALPVVDGVSVYFASHNRGKRSVCLDLKTPHGLELLLRLCDTADVVLTNYGADVPQRLGWSYDVLRARNPRLVMVHVTGFGSGASDAPRAAYDGVIQAMSGIADLTGQPGGEPTFVGAFVADHVAAYHATIAVLMALREREITGVGTSVDVSMLDSYTAMLAHEVGLAAAGVPRGRWGNQVQTAFANVFAARDGQVFLAPLGDAAWQRFWAVLGGTDVSYDESTGEARERLEQVVGDWTSSRTVAEVLGAMHAAGVAAGPMRPVGEAVAAMAGTGMVLTVDGPDGRPVRVPGRPVRVGLTDRPGALTVPRTGEHTAEILTELGLAPHQQQDPAERGPAAPVARSQEEDR</sequence>
<name>A0AAJ6L190_9ACTN</name>
<protein>
    <submittedName>
        <fullName evidence="3">CoA transferase</fullName>
        <ecNumber evidence="3">2.8.3.-</ecNumber>
    </submittedName>
</protein>
<evidence type="ECO:0000256" key="1">
    <source>
        <dbReference type="ARBA" id="ARBA00022679"/>
    </source>
</evidence>
<dbReference type="PANTHER" id="PTHR48207:SF3">
    <property type="entry name" value="SUCCINATE--HYDROXYMETHYLGLUTARATE COA-TRANSFERASE"/>
    <property type="match status" value="1"/>
</dbReference>
<dbReference type="PANTHER" id="PTHR48207">
    <property type="entry name" value="SUCCINATE--HYDROXYMETHYLGLUTARATE COA-TRANSFERASE"/>
    <property type="match status" value="1"/>
</dbReference>
<dbReference type="SUPFAM" id="SSF89796">
    <property type="entry name" value="CoA-transferase family III (CaiB/BaiF)"/>
    <property type="match status" value="1"/>
</dbReference>
<dbReference type="EMBL" id="CP130472">
    <property type="protein sequence ID" value="WLS43511.1"/>
    <property type="molecule type" value="Genomic_DNA"/>
</dbReference>
<evidence type="ECO:0000313" key="3">
    <source>
        <dbReference type="EMBL" id="WLS43511.1"/>
    </source>
</evidence>
<keyword evidence="4" id="KW-1185">Reference proteome</keyword>
<proteinExistence type="predicted"/>
<dbReference type="Proteomes" id="UP001235874">
    <property type="component" value="Chromosome"/>
</dbReference>
<keyword evidence="1 3" id="KW-0808">Transferase</keyword>
<feature type="region of interest" description="Disordered" evidence="2">
    <location>
        <begin position="389"/>
        <end position="417"/>
    </location>
</feature>